<comment type="caution">
    <text evidence="3">The sequence shown here is derived from an EMBL/GenBank/DDBJ whole genome shotgun (WGS) entry which is preliminary data.</text>
</comment>
<dbReference type="GO" id="GO:0006364">
    <property type="term" value="P:rRNA processing"/>
    <property type="evidence" value="ECO:0007669"/>
    <property type="project" value="InterPro"/>
</dbReference>
<evidence type="ECO:0000259" key="2">
    <source>
        <dbReference type="Pfam" id="PF24986"/>
    </source>
</evidence>
<dbReference type="OrthoDB" id="532420at2759"/>
<dbReference type="Gene3D" id="2.40.30.60">
    <property type="entry name" value="RimM"/>
    <property type="match status" value="1"/>
</dbReference>
<keyword evidence="4" id="KW-1185">Reference proteome</keyword>
<dbReference type="Pfam" id="PF01782">
    <property type="entry name" value="RimM"/>
    <property type="match status" value="1"/>
</dbReference>
<dbReference type="Gene3D" id="3.90.550.10">
    <property type="entry name" value="Spore Coat Polysaccharide Biosynthesis Protein SpsA, Chain A"/>
    <property type="match status" value="1"/>
</dbReference>
<dbReference type="SUPFAM" id="SSF53448">
    <property type="entry name" value="Nucleotide-diphospho-sugar transferases"/>
    <property type="match status" value="1"/>
</dbReference>
<dbReference type="Proteomes" id="UP000634136">
    <property type="component" value="Unassembled WGS sequence"/>
</dbReference>
<evidence type="ECO:0000313" key="4">
    <source>
        <dbReference type="Proteomes" id="UP000634136"/>
    </source>
</evidence>
<dbReference type="AlphaFoldDB" id="A0A835CFM8"/>
<dbReference type="InterPro" id="IPR011961">
    <property type="entry name" value="RimM"/>
</dbReference>
<dbReference type="PANTHER" id="PTHR11952:SF10">
    <property type="entry name" value="16S RRNA PROCESSING PROTEIN RIMM FAMILY"/>
    <property type="match status" value="1"/>
</dbReference>
<dbReference type="GO" id="GO:0003977">
    <property type="term" value="F:UDP-N-acetylglucosamine diphosphorylase activity"/>
    <property type="evidence" value="ECO:0007669"/>
    <property type="project" value="TreeGrafter"/>
</dbReference>
<gene>
    <name evidence="3" type="ORF">G2W53_002702</name>
</gene>
<dbReference type="InterPro" id="IPR029044">
    <property type="entry name" value="Nucleotide-diphossugar_trans"/>
</dbReference>
<evidence type="ECO:0000259" key="1">
    <source>
        <dbReference type="Pfam" id="PF01782"/>
    </source>
</evidence>
<evidence type="ECO:0000313" key="3">
    <source>
        <dbReference type="EMBL" id="KAF7840404.1"/>
    </source>
</evidence>
<accession>A0A835CFM8</accession>
<organism evidence="3 4">
    <name type="scientific">Senna tora</name>
    <dbReference type="NCBI Taxonomy" id="362788"/>
    <lineage>
        <taxon>Eukaryota</taxon>
        <taxon>Viridiplantae</taxon>
        <taxon>Streptophyta</taxon>
        <taxon>Embryophyta</taxon>
        <taxon>Tracheophyta</taxon>
        <taxon>Spermatophyta</taxon>
        <taxon>Magnoliopsida</taxon>
        <taxon>eudicotyledons</taxon>
        <taxon>Gunneridae</taxon>
        <taxon>Pentapetalae</taxon>
        <taxon>rosids</taxon>
        <taxon>fabids</taxon>
        <taxon>Fabales</taxon>
        <taxon>Fabaceae</taxon>
        <taxon>Caesalpinioideae</taxon>
        <taxon>Cassia clade</taxon>
        <taxon>Senna</taxon>
    </lineage>
</organism>
<reference evidence="3" key="1">
    <citation type="submission" date="2020-09" db="EMBL/GenBank/DDBJ databases">
        <title>Genome-Enabled Discovery of Anthraquinone Biosynthesis in Senna tora.</title>
        <authorList>
            <person name="Kang S.-H."/>
            <person name="Pandey R.P."/>
            <person name="Lee C.-M."/>
            <person name="Sim J.-S."/>
            <person name="Jeong J.-T."/>
            <person name="Choi B.-S."/>
            <person name="Jung M."/>
            <person name="Ginzburg D."/>
            <person name="Zhao K."/>
            <person name="Won S.Y."/>
            <person name="Oh T.-J."/>
            <person name="Yu Y."/>
            <person name="Kim N.-H."/>
            <person name="Lee O.R."/>
            <person name="Lee T.-H."/>
            <person name="Bashyal P."/>
            <person name="Kim T.-S."/>
            <person name="Lee W.-H."/>
            <person name="Kawkins C."/>
            <person name="Kim C.-K."/>
            <person name="Kim J.S."/>
            <person name="Ahn B.O."/>
            <person name="Rhee S.Y."/>
            <person name="Sohng J.K."/>
        </authorList>
    </citation>
    <scope>NUCLEOTIDE SEQUENCE</scope>
    <source>
        <tissue evidence="3">Leaf</tissue>
    </source>
</reference>
<dbReference type="GO" id="GO:0005840">
    <property type="term" value="C:ribosome"/>
    <property type="evidence" value="ECO:0007669"/>
    <property type="project" value="InterPro"/>
</dbReference>
<dbReference type="InterPro" id="IPR002676">
    <property type="entry name" value="RimM_N"/>
</dbReference>
<dbReference type="SUPFAM" id="SSF50346">
    <property type="entry name" value="PRC-barrel domain"/>
    <property type="match status" value="1"/>
</dbReference>
<dbReference type="EMBL" id="JAAIUW010000002">
    <property type="protein sequence ID" value="KAF7840404.1"/>
    <property type="molecule type" value="Genomic_DNA"/>
</dbReference>
<dbReference type="GO" id="GO:0006048">
    <property type="term" value="P:UDP-N-acetylglucosamine biosynthetic process"/>
    <property type="evidence" value="ECO:0007669"/>
    <property type="project" value="TreeGrafter"/>
</dbReference>
<proteinExistence type="inferred from homology"/>
<dbReference type="InterPro" id="IPR056792">
    <property type="entry name" value="PRC_RimM"/>
</dbReference>
<dbReference type="PANTHER" id="PTHR11952">
    <property type="entry name" value="UDP- GLUCOSE PYROPHOSPHORYLASE"/>
    <property type="match status" value="1"/>
</dbReference>
<name>A0A835CFM8_9FABA</name>
<dbReference type="InterPro" id="IPR036976">
    <property type="entry name" value="RimM_N_sf"/>
</dbReference>
<dbReference type="Pfam" id="PF24986">
    <property type="entry name" value="PRC_RimM"/>
    <property type="match status" value="1"/>
</dbReference>
<dbReference type="InterPro" id="IPR009000">
    <property type="entry name" value="Transl_B-barrel_sf"/>
</dbReference>
<protein>
    <submittedName>
        <fullName evidence="3">Ribosome maturation factor rimM</fullName>
    </submittedName>
</protein>
<dbReference type="InterPro" id="IPR039741">
    <property type="entry name" value="UDP-sugar_pyrophosphorylase"/>
</dbReference>
<dbReference type="HAMAP" id="MF_00014">
    <property type="entry name" value="Ribosome_mat_RimM"/>
    <property type="match status" value="1"/>
</dbReference>
<dbReference type="FunFam" id="3.90.550.10:FF:000281">
    <property type="entry name" value="16S rRNA processing protein RimM family"/>
    <property type="match status" value="1"/>
</dbReference>
<dbReference type="FunFam" id="2.30.30.240:FF:000002">
    <property type="entry name" value="Ribosome maturation factor rimM"/>
    <property type="match status" value="1"/>
</dbReference>
<dbReference type="GO" id="GO:0043022">
    <property type="term" value="F:ribosome binding"/>
    <property type="evidence" value="ECO:0007669"/>
    <property type="project" value="InterPro"/>
</dbReference>
<sequence>MMMQRTSLLCTLNSFSPSPTTLPTSHRLALPFQCARSHAFGASFSIQFTFYPPSTAAAQLAFPALRSTATEEIVDTSNSGSGFVDIGYIASVHGVQGEIRVKPSTDFPELRFSQPGKRWLKQMVSGEEMIQEVELEEGREHPGQKSWILKLRGINTVEQAKMLIGSTLLVTKEDRPELEEGEFYTHDLVGMKVFLKESGEPVGTVINVFNSGANDLLQVLLDPSLDILDKSGKPRSAETEASSQLVWVPFVEAIVPDVDMKRREMHITPPKGLLELNLRFDDRSKKERRQLEWKERKKFQKRLIAAKKKLCEMEQQHVFHGFRYGEKQQRNFLADQIVSVNSVLLQEALQNRKESAKRWKVTELVSALEAKHVRSKQILKESIFNESKDNLVGNITLQEKGLHLLSKGKMALVMLLNEKEDWGCIHDPDIVENEATETSSVPLLQKLLCDENFIKVENHASVPLILVCSAQEIVSLRKLFTENNYFAFDSEKVWFLEEEKLPVVSSLPEGQSKFKILMKSPWEILQSPVGSGGVISLFSTHSLADNLSNMGVEYIEMIHFLFTFFQICCPSERNVGGNMLLLGFVNSHKANIGIQISPTTADSEENTDMIFSMDFMKELIKQINKFPFNAIPKANSFVEKVDNDWVTVTSSTPNSYELSCSIYSSLDKCSLEKIWKTSLEYSAVNGELVEISPARQLNMKFKKEKGVTLEFDSDFGRAFSLVEYWKALSKRVIQ</sequence>
<feature type="domain" description="RimM N-terminal" evidence="1">
    <location>
        <begin position="86"/>
        <end position="173"/>
    </location>
</feature>
<feature type="domain" description="Ribosome maturation factor RimM PRC barrel" evidence="2">
    <location>
        <begin position="186"/>
        <end position="273"/>
    </location>
</feature>
<dbReference type="InterPro" id="IPR011033">
    <property type="entry name" value="PRC_barrel-like_sf"/>
</dbReference>
<dbReference type="Gene3D" id="2.30.30.240">
    <property type="entry name" value="PRC-barrel domain"/>
    <property type="match status" value="1"/>
</dbReference>
<dbReference type="NCBIfam" id="TIGR02273">
    <property type="entry name" value="16S_RimM"/>
    <property type="match status" value="1"/>
</dbReference>
<dbReference type="SUPFAM" id="SSF50447">
    <property type="entry name" value="Translation proteins"/>
    <property type="match status" value="1"/>
</dbReference>